<gene>
    <name evidence="2" type="ordered locus">Shew_2324</name>
</gene>
<organism evidence="2 3">
    <name type="scientific">Shewanella loihica (strain ATCC BAA-1088 / PV-4)</name>
    <dbReference type="NCBI Taxonomy" id="323850"/>
    <lineage>
        <taxon>Bacteria</taxon>
        <taxon>Pseudomonadati</taxon>
        <taxon>Pseudomonadota</taxon>
        <taxon>Gammaproteobacteria</taxon>
        <taxon>Alteromonadales</taxon>
        <taxon>Shewanellaceae</taxon>
        <taxon>Shewanella</taxon>
    </lineage>
</organism>
<reference evidence="2 3" key="1">
    <citation type="submission" date="2007-03" db="EMBL/GenBank/DDBJ databases">
        <title>Complete sequence of Shewanella loihica PV-4.</title>
        <authorList>
            <consortium name="US DOE Joint Genome Institute"/>
            <person name="Copeland A."/>
            <person name="Lucas S."/>
            <person name="Lapidus A."/>
            <person name="Barry K."/>
            <person name="Detter J.C."/>
            <person name="Glavina del Rio T."/>
            <person name="Hammon N."/>
            <person name="Israni S."/>
            <person name="Dalin E."/>
            <person name="Tice H."/>
            <person name="Pitluck S."/>
            <person name="Chain P."/>
            <person name="Malfatti S."/>
            <person name="Shin M."/>
            <person name="Vergez L."/>
            <person name="Schmutz J."/>
            <person name="Larimer F."/>
            <person name="Land M."/>
            <person name="Hauser L."/>
            <person name="Kyrpides N."/>
            <person name="Mikhailova N."/>
            <person name="Romine M.F."/>
            <person name="Serres G."/>
            <person name="Fredrickson J."/>
            <person name="Tiedje J."/>
            <person name="Richardson P."/>
        </authorList>
    </citation>
    <scope>NUCLEOTIDE SEQUENCE [LARGE SCALE GENOMIC DNA]</scope>
    <source>
        <strain evidence="3">ATCC BAA-1088 / PV-4</strain>
    </source>
</reference>
<dbReference type="HOGENOM" id="CLU_170387_1_0_6"/>
<dbReference type="GO" id="GO:0035438">
    <property type="term" value="F:cyclic-di-GMP binding"/>
    <property type="evidence" value="ECO:0007669"/>
    <property type="project" value="InterPro"/>
</dbReference>
<dbReference type="eggNOG" id="ENOG5033BT2">
    <property type="taxonomic scope" value="Bacteria"/>
</dbReference>
<dbReference type="OrthoDB" id="6267373at2"/>
<dbReference type="Proteomes" id="UP000001558">
    <property type="component" value="Chromosome"/>
</dbReference>
<evidence type="ECO:0000313" key="2">
    <source>
        <dbReference type="EMBL" id="ABO24190.1"/>
    </source>
</evidence>
<dbReference type="STRING" id="323850.Shew_2324"/>
<dbReference type="RefSeq" id="WP_011866121.1">
    <property type="nucleotide sequence ID" value="NC_009092.1"/>
</dbReference>
<feature type="domain" description="PilZ" evidence="1">
    <location>
        <begin position="10"/>
        <end position="88"/>
    </location>
</feature>
<sequence length="100" mass="11485">MDQSHEDFEERRQSLRVDMEAERILISWTDGLGVVHTDDAICMDLARRGVLIEYKQAFTLGELLTVTFNPNTDKQNSIKAQVCRCSECAPHRFQVAMQII</sequence>
<proteinExistence type="predicted"/>
<evidence type="ECO:0000313" key="3">
    <source>
        <dbReference type="Proteomes" id="UP000001558"/>
    </source>
</evidence>
<dbReference type="InterPro" id="IPR009875">
    <property type="entry name" value="PilZ_domain"/>
</dbReference>
<accession>A3QFE2</accession>
<keyword evidence="3" id="KW-1185">Reference proteome</keyword>
<protein>
    <submittedName>
        <fullName evidence="2">Type IV pilus assembly PilZ</fullName>
    </submittedName>
</protein>
<dbReference type="AlphaFoldDB" id="A3QFE2"/>
<dbReference type="SUPFAM" id="SSF141371">
    <property type="entry name" value="PilZ domain-like"/>
    <property type="match status" value="1"/>
</dbReference>
<dbReference type="KEGG" id="slo:Shew_2324"/>
<dbReference type="Pfam" id="PF07238">
    <property type="entry name" value="PilZ"/>
    <property type="match status" value="1"/>
</dbReference>
<name>A3QFE2_SHELP</name>
<dbReference type="EMBL" id="CP000606">
    <property type="protein sequence ID" value="ABO24190.1"/>
    <property type="molecule type" value="Genomic_DNA"/>
</dbReference>
<evidence type="ECO:0000259" key="1">
    <source>
        <dbReference type="Pfam" id="PF07238"/>
    </source>
</evidence>